<dbReference type="InterPro" id="IPR023765">
    <property type="entry name" value="SBP_5_CS"/>
</dbReference>
<dbReference type="PROSITE" id="PS51257">
    <property type="entry name" value="PROKAR_LIPOPROTEIN"/>
    <property type="match status" value="1"/>
</dbReference>
<name>A0ABW4AJ03_9ACTN</name>
<comment type="similarity">
    <text evidence="2">Belongs to the bacterial solute-binding protein 5 family.</text>
</comment>
<dbReference type="PANTHER" id="PTHR30290">
    <property type="entry name" value="PERIPLASMIC BINDING COMPONENT OF ABC TRANSPORTER"/>
    <property type="match status" value="1"/>
</dbReference>
<dbReference type="InterPro" id="IPR000914">
    <property type="entry name" value="SBP_5_dom"/>
</dbReference>
<evidence type="ECO:0000313" key="6">
    <source>
        <dbReference type="EMBL" id="MFD1370175.1"/>
    </source>
</evidence>
<dbReference type="CDD" id="cd08506">
    <property type="entry name" value="PBP2_clavulanate_OppA2"/>
    <property type="match status" value="1"/>
</dbReference>
<dbReference type="PANTHER" id="PTHR30290:SF83">
    <property type="entry name" value="ABC TRANSPORTER SUBSTRATE-BINDING PROTEIN"/>
    <property type="match status" value="1"/>
</dbReference>
<feature type="domain" description="Solute-binding protein family 5" evidence="5">
    <location>
        <begin position="111"/>
        <end position="491"/>
    </location>
</feature>
<accession>A0ABW4AJ03</accession>
<organism evidence="6 7">
    <name type="scientific">Actinoplanes sichuanensis</name>
    <dbReference type="NCBI Taxonomy" id="512349"/>
    <lineage>
        <taxon>Bacteria</taxon>
        <taxon>Bacillati</taxon>
        <taxon>Actinomycetota</taxon>
        <taxon>Actinomycetes</taxon>
        <taxon>Micromonosporales</taxon>
        <taxon>Micromonosporaceae</taxon>
        <taxon>Actinoplanes</taxon>
    </lineage>
</organism>
<evidence type="ECO:0000256" key="1">
    <source>
        <dbReference type="ARBA" id="ARBA00004193"/>
    </source>
</evidence>
<gene>
    <name evidence="6" type="ORF">ACFQ5G_32980</name>
</gene>
<feature type="signal peptide" evidence="4">
    <location>
        <begin position="1"/>
        <end position="21"/>
    </location>
</feature>
<comment type="caution">
    <text evidence="6">The sequence shown here is derived from an EMBL/GenBank/DDBJ whole genome shotgun (WGS) entry which is preliminary data.</text>
</comment>
<protein>
    <submittedName>
        <fullName evidence="6">ABC transporter substrate-binding protein</fullName>
    </submittedName>
</protein>
<evidence type="ECO:0000256" key="2">
    <source>
        <dbReference type="ARBA" id="ARBA00005695"/>
    </source>
</evidence>
<dbReference type="PROSITE" id="PS01040">
    <property type="entry name" value="SBP_BACTERIAL_5"/>
    <property type="match status" value="1"/>
</dbReference>
<dbReference type="InterPro" id="IPR030678">
    <property type="entry name" value="Peptide/Ni-bd"/>
</dbReference>
<dbReference type="Proteomes" id="UP001597183">
    <property type="component" value="Unassembled WGS sequence"/>
</dbReference>
<evidence type="ECO:0000259" key="5">
    <source>
        <dbReference type="Pfam" id="PF00496"/>
    </source>
</evidence>
<comment type="subcellular location">
    <subcellularLocation>
        <location evidence="1">Cell membrane</location>
        <topology evidence="1">Lipid-anchor</topology>
    </subcellularLocation>
</comment>
<dbReference type="SUPFAM" id="SSF53850">
    <property type="entry name" value="Periplasmic binding protein-like II"/>
    <property type="match status" value="1"/>
</dbReference>
<evidence type="ECO:0000256" key="3">
    <source>
        <dbReference type="ARBA" id="ARBA00022729"/>
    </source>
</evidence>
<dbReference type="EMBL" id="JBHTMK010000043">
    <property type="protein sequence ID" value="MFD1370175.1"/>
    <property type="molecule type" value="Genomic_DNA"/>
</dbReference>
<dbReference type="Pfam" id="PF00496">
    <property type="entry name" value="SBP_bac_5"/>
    <property type="match status" value="1"/>
</dbReference>
<dbReference type="PIRSF" id="PIRSF002741">
    <property type="entry name" value="MppA"/>
    <property type="match status" value="1"/>
</dbReference>
<sequence>MRRKFGALPVGVLAVALVASGCSETTNETPGTGNTQNVVQTGTIATDPAESQGPAKAVEGATKGGVVKLLHAAEFEHLDPQKIYVSDALSMATQFARTLTGYKEDGKGNLKLVGDLATNAGEDVNGDCKVWKYTLKDGLKFEDGTPITGADIVYGISRSFDPDWGVGPTYIQQWLTDKVEYNTTYKGPFLSAGVEVPGLKAEGNVITFTFPKAQCETPFAVAMPTSAPVPKAKDTKGDYDRKPVSSGPYMIKEHAYDQYIDFVRNPNWDPATDPIRNAYPDGIRVEFGIDAETGANRIVADAAEDQTAFIWANVPAAVLSKTTSDPKVKERVKAGASQYVEYTWINTDRVKDLKVRQALNYAVDRDAIIKIRGGVDQFGSTIISPTIAGYQNFNAYDGGQTGNPEKAKELLGGQPIKLTYAFPNVPVRQQMAAKTKEVYAKAGIELVLTPLDPATYYDSVGTKGNQYDLIRGGWGADWPSASTVIPALLDGRSIRDKGNQNLAYFNEDEVNKEIDRIKGLKVAEAAPAWAALDKLIMEKYAPLIPQYYIGNYEITGSKIGGTYLSDSYGHMTLNSMFVKQ</sequence>
<dbReference type="Gene3D" id="3.40.190.10">
    <property type="entry name" value="Periplasmic binding protein-like II"/>
    <property type="match status" value="1"/>
</dbReference>
<dbReference type="Gene3D" id="3.10.105.10">
    <property type="entry name" value="Dipeptide-binding Protein, Domain 3"/>
    <property type="match status" value="1"/>
</dbReference>
<keyword evidence="3 4" id="KW-0732">Signal</keyword>
<proteinExistence type="inferred from homology"/>
<dbReference type="RefSeq" id="WP_317790864.1">
    <property type="nucleotide sequence ID" value="NZ_AP028461.1"/>
</dbReference>
<evidence type="ECO:0000256" key="4">
    <source>
        <dbReference type="SAM" id="SignalP"/>
    </source>
</evidence>
<reference evidence="7" key="1">
    <citation type="journal article" date="2019" name="Int. J. Syst. Evol. Microbiol.">
        <title>The Global Catalogue of Microorganisms (GCM) 10K type strain sequencing project: providing services to taxonomists for standard genome sequencing and annotation.</title>
        <authorList>
            <consortium name="The Broad Institute Genomics Platform"/>
            <consortium name="The Broad Institute Genome Sequencing Center for Infectious Disease"/>
            <person name="Wu L."/>
            <person name="Ma J."/>
        </authorList>
    </citation>
    <scope>NUCLEOTIDE SEQUENCE [LARGE SCALE GENOMIC DNA]</scope>
    <source>
        <strain evidence="7">CCM 7526</strain>
    </source>
</reference>
<keyword evidence="7" id="KW-1185">Reference proteome</keyword>
<dbReference type="InterPro" id="IPR039424">
    <property type="entry name" value="SBP_5"/>
</dbReference>
<evidence type="ECO:0000313" key="7">
    <source>
        <dbReference type="Proteomes" id="UP001597183"/>
    </source>
</evidence>
<feature type="chain" id="PRO_5047266076" evidence="4">
    <location>
        <begin position="22"/>
        <end position="580"/>
    </location>
</feature>